<sequence>SGKENGAADALSRRGDETDLGMLSVASTGLSDEQQQAVNTDPEIVALKGRIDLGELGPEGYNIVGGMTHGSVIGGHEGTQKTYQRLSREFYWVRMRRDVAKMVAECDVCQRNKYSNLSPVDLLQPLSLPQRIWEDLTMDFIDGLPKSSGYSVILVVVDRLSKSAHFVPLKHPYTAASVATIFIRVIVRLHRVPKLIISDRDRVFVSHFWREMFKYQGTTLKRSTAYHPQTDGQTEVDRYLRERDRTLAELKSKFLRAQQIMKAQADGKRKDVSLEVGDRVYLKLRPYRQTSVAQRTNQKLAPRYYGPYEVVEWIGQVAYKLKLPSGSVIHPVFHVSQLRKAIGGQQVTSELPAGGDIMENIEPEEVISSRIVDEQRSIILFFHSLTPLWRVVSNGKRGRYRVMGGGGGGVGGGGVGIDKVDTGDD</sequence>
<dbReference type="PROSITE" id="PS50994">
    <property type="entry name" value="INTEGRASE"/>
    <property type="match status" value="1"/>
</dbReference>
<gene>
    <name evidence="2" type="ORF">Tci_011706</name>
</gene>
<organism evidence="2">
    <name type="scientific">Tanacetum cinerariifolium</name>
    <name type="common">Dalmatian daisy</name>
    <name type="synonym">Chrysanthemum cinerariifolium</name>
    <dbReference type="NCBI Taxonomy" id="118510"/>
    <lineage>
        <taxon>Eukaryota</taxon>
        <taxon>Viridiplantae</taxon>
        <taxon>Streptophyta</taxon>
        <taxon>Embryophyta</taxon>
        <taxon>Tracheophyta</taxon>
        <taxon>Spermatophyta</taxon>
        <taxon>Magnoliopsida</taxon>
        <taxon>eudicotyledons</taxon>
        <taxon>Gunneridae</taxon>
        <taxon>Pentapetalae</taxon>
        <taxon>asterids</taxon>
        <taxon>campanulids</taxon>
        <taxon>Asterales</taxon>
        <taxon>Asteraceae</taxon>
        <taxon>Asteroideae</taxon>
        <taxon>Anthemideae</taxon>
        <taxon>Anthemidinae</taxon>
        <taxon>Tanacetum</taxon>
    </lineage>
</organism>
<dbReference type="Pfam" id="PF17921">
    <property type="entry name" value="Integrase_H2C2"/>
    <property type="match status" value="1"/>
</dbReference>
<evidence type="ECO:0000259" key="1">
    <source>
        <dbReference type="PROSITE" id="PS50994"/>
    </source>
</evidence>
<dbReference type="Gene3D" id="1.10.340.70">
    <property type="match status" value="1"/>
</dbReference>
<dbReference type="GO" id="GO:0003676">
    <property type="term" value="F:nucleic acid binding"/>
    <property type="evidence" value="ECO:0007669"/>
    <property type="project" value="InterPro"/>
</dbReference>
<dbReference type="InterPro" id="IPR036397">
    <property type="entry name" value="RNaseH_sf"/>
</dbReference>
<dbReference type="Gene3D" id="3.30.420.10">
    <property type="entry name" value="Ribonuclease H-like superfamily/Ribonuclease H"/>
    <property type="match status" value="1"/>
</dbReference>
<dbReference type="PANTHER" id="PTHR35046:SF26">
    <property type="entry name" value="RNA-DIRECTED DNA POLYMERASE"/>
    <property type="match status" value="1"/>
</dbReference>
<evidence type="ECO:0000313" key="2">
    <source>
        <dbReference type="EMBL" id="GEU39728.1"/>
    </source>
</evidence>
<comment type="caution">
    <text evidence="2">The sequence shown here is derived from an EMBL/GenBank/DDBJ whole genome shotgun (WGS) entry which is preliminary data.</text>
</comment>
<dbReference type="EMBL" id="BKCJ010001211">
    <property type="protein sequence ID" value="GEU39728.1"/>
    <property type="molecule type" value="Genomic_DNA"/>
</dbReference>
<feature type="domain" description="Integrase catalytic" evidence="1">
    <location>
        <begin position="125"/>
        <end position="235"/>
    </location>
</feature>
<dbReference type="AlphaFoldDB" id="A0A6L2JRL9"/>
<proteinExistence type="predicted"/>
<dbReference type="PANTHER" id="PTHR35046">
    <property type="entry name" value="ZINC KNUCKLE (CCHC-TYPE) FAMILY PROTEIN"/>
    <property type="match status" value="1"/>
</dbReference>
<accession>A0A6L2JRL9</accession>
<feature type="non-terminal residue" evidence="2">
    <location>
        <position position="1"/>
    </location>
</feature>
<dbReference type="GO" id="GO:0015074">
    <property type="term" value="P:DNA integration"/>
    <property type="evidence" value="ECO:0007669"/>
    <property type="project" value="InterPro"/>
</dbReference>
<name>A0A6L2JRL9_TANCI</name>
<dbReference type="InterPro" id="IPR056924">
    <property type="entry name" value="SH3_Tf2-1"/>
</dbReference>
<protein>
    <recommendedName>
        <fullName evidence="1">Integrase catalytic domain-containing protein</fullName>
    </recommendedName>
</protein>
<dbReference type="Pfam" id="PF24626">
    <property type="entry name" value="SH3_Tf2-1"/>
    <property type="match status" value="1"/>
</dbReference>
<reference evidence="2" key="1">
    <citation type="journal article" date="2019" name="Sci. Rep.">
        <title>Draft genome of Tanacetum cinerariifolium, the natural source of mosquito coil.</title>
        <authorList>
            <person name="Yamashiro T."/>
            <person name="Shiraishi A."/>
            <person name="Satake H."/>
            <person name="Nakayama K."/>
        </authorList>
    </citation>
    <scope>NUCLEOTIDE SEQUENCE</scope>
</reference>
<dbReference type="InterPro" id="IPR041588">
    <property type="entry name" value="Integrase_H2C2"/>
</dbReference>
<dbReference type="SUPFAM" id="SSF53098">
    <property type="entry name" value="Ribonuclease H-like"/>
    <property type="match status" value="1"/>
</dbReference>
<dbReference type="InterPro" id="IPR012337">
    <property type="entry name" value="RNaseH-like_sf"/>
</dbReference>
<dbReference type="InterPro" id="IPR001584">
    <property type="entry name" value="Integrase_cat-core"/>
</dbReference>